<name>A0A9X3WGH6_9BACI</name>
<organism evidence="1 2">
    <name type="scientific">Aquibacillus koreensis</name>
    <dbReference type="NCBI Taxonomy" id="279446"/>
    <lineage>
        <taxon>Bacteria</taxon>
        <taxon>Bacillati</taxon>
        <taxon>Bacillota</taxon>
        <taxon>Bacilli</taxon>
        <taxon>Bacillales</taxon>
        <taxon>Bacillaceae</taxon>
        <taxon>Aquibacillus</taxon>
    </lineage>
</organism>
<accession>A0A9X3WGH6</accession>
<dbReference type="EMBL" id="JAMQJZ010000002">
    <property type="protein sequence ID" value="MDC3419427.1"/>
    <property type="molecule type" value="Genomic_DNA"/>
</dbReference>
<keyword evidence="2" id="KW-1185">Reference proteome</keyword>
<protein>
    <submittedName>
        <fullName evidence="1">DUF2316 family protein</fullName>
    </submittedName>
</protein>
<dbReference type="Pfam" id="PF10078">
    <property type="entry name" value="DUF2316"/>
    <property type="match status" value="1"/>
</dbReference>
<evidence type="ECO:0000313" key="1">
    <source>
        <dbReference type="EMBL" id="MDC3419427.1"/>
    </source>
</evidence>
<dbReference type="InterPro" id="IPR018757">
    <property type="entry name" value="DUF2316"/>
</dbReference>
<sequence>MSLTPEQRNQVGKEIGDNLKLAGLTPEVVQADLAFNHAQYEETVKFGPTANEEEVARLRNYLAEKVKEQGKEPYSYT</sequence>
<reference evidence="1" key="1">
    <citation type="submission" date="2022-06" db="EMBL/GenBank/DDBJ databases">
        <title>Aquibacillus sp. a new bacterium isolated from soil saline samples.</title>
        <authorList>
            <person name="Galisteo C."/>
            <person name="De La Haba R."/>
            <person name="Sanchez-Porro C."/>
            <person name="Ventosa A."/>
        </authorList>
    </citation>
    <scope>NUCLEOTIDE SEQUENCE</scope>
    <source>
        <strain evidence="1">JCM 12387</strain>
    </source>
</reference>
<gene>
    <name evidence="1" type="ORF">NC661_03500</name>
</gene>
<comment type="caution">
    <text evidence="1">The sequence shown here is derived from an EMBL/GenBank/DDBJ whole genome shotgun (WGS) entry which is preliminary data.</text>
</comment>
<dbReference type="RefSeq" id="WP_259869790.1">
    <property type="nucleotide sequence ID" value="NZ_JAMQJZ010000002.1"/>
</dbReference>
<dbReference type="AlphaFoldDB" id="A0A9X3WGH6"/>
<dbReference type="Proteomes" id="UP001145072">
    <property type="component" value="Unassembled WGS sequence"/>
</dbReference>
<proteinExistence type="predicted"/>
<evidence type="ECO:0000313" key="2">
    <source>
        <dbReference type="Proteomes" id="UP001145072"/>
    </source>
</evidence>